<keyword evidence="5" id="KW-1185">Reference proteome</keyword>
<dbReference type="PROSITE" id="PS00497">
    <property type="entry name" value="TYROSINASE_1"/>
    <property type="match status" value="1"/>
</dbReference>
<dbReference type="SUPFAM" id="SSF48056">
    <property type="entry name" value="Di-copper centre-containing domain"/>
    <property type="match status" value="1"/>
</dbReference>
<proteinExistence type="predicted"/>
<evidence type="ECO:0000313" key="4">
    <source>
        <dbReference type="EMBL" id="KIM80670.1"/>
    </source>
</evidence>
<dbReference type="Pfam" id="PF19343">
    <property type="entry name" value="HAM1_N"/>
    <property type="match status" value="2"/>
</dbReference>
<dbReference type="EMBL" id="KN833003">
    <property type="protein sequence ID" value="KIM80670.1"/>
    <property type="molecule type" value="Genomic_DNA"/>
</dbReference>
<dbReference type="OrthoDB" id="6132182at2759"/>
<dbReference type="PANTHER" id="PTHR31138">
    <property type="entry name" value="CHROMOSOME 19, WHOLE GENOME SHOTGUN SEQUENCE"/>
    <property type="match status" value="1"/>
</dbReference>
<dbReference type="InterPro" id="IPR008922">
    <property type="entry name" value="Di-copper_centre_dom_sf"/>
</dbReference>
<dbReference type="InterPro" id="IPR027842">
    <property type="entry name" value="HAM1-like_C"/>
</dbReference>
<feature type="domain" description="Tyrosinase copper-binding" evidence="2">
    <location>
        <begin position="154"/>
        <end position="171"/>
    </location>
</feature>
<dbReference type="InParanoid" id="A0A0C3F7Q7"/>
<feature type="region of interest" description="Disordered" evidence="1">
    <location>
        <begin position="1"/>
        <end position="52"/>
    </location>
</feature>
<dbReference type="PANTHER" id="PTHR31138:SF1">
    <property type="entry name" value="PDZ DOMAIN-CONTAINING PROTEIN"/>
    <property type="match status" value="1"/>
</dbReference>
<evidence type="ECO:0000256" key="1">
    <source>
        <dbReference type="SAM" id="MobiDB-lite"/>
    </source>
</evidence>
<dbReference type="HOGENOM" id="CLU_448419_0_0_1"/>
<organism evidence="4 5">
    <name type="scientific">Piloderma croceum (strain F 1598)</name>
    <dbReference type="NCBI Taxonomy" id="765440"/>
    <lineage>
        <taxon>Eukaryota</taxon>
        <taxon>Fungi</taxon>
        <taxon>Dikarya</taxon>
        <taxon>Basidiomycota</taxon>
        <taxon>Agaricomycotina</taxon>
        <taxon>Agaricomycetes</taxon>
        <taxon>Agaricomycetidae</taxon>
        <taxon>Atheliales</taxon>
        <taxon>Atheliaceae</taxon>
        <taxon>Piloderma</taxon>
    </lineage>
</organism>
<dbReference type="SUPFAM" id="SSF55394">
    <property type="entry name" value="Bactericidal permeability-increasing protein, BPI"/>
    <property type="match status" value="1"/>
</dbReference>
<dbReference type="Proteomes" id="UP000054166">
    <property type="component" value="Unassembled WGS sequence"/>
</dbReference>
<dbReference type="AlphaFoldDB" id="A0A0C3F7Q7"/>
<dbReference type="Gene3D" id="3.15.10.10">
    <property type="entry name" value="Bactericidal permeability-increasing protein, domain 1"/>
    <property type="match status" value="1"/>
</dbReference>
<dbReference type="Gene3D" id="1.10.1280.10">
    <property type="entry name" value="Di-copper center containing domain from catechol oxidase"/>
    <property type="match status" value="1"/>
</dbReference>
<dbReference type="GO" id="GO:0016491">
    <property type="term" value="F:oxidoreductase activity"/>
    <property type="evidence" value="ECO:0007669"/>
    <property type="project" value="InterPro"/>
</dbReference>
<dbReference type="PRINTS" id="PR00092">
    <property type="entry name" value="TYROSINASE"/>
</dbReference>
<dbReference type="InterPro" id="IPR045967">
    <property type="entry name" value="HAM1-like_N"/>
</dbReference>
<accession>A0A0C3F7Q7</accession>
<sequence>MAQSKKGSETSRSTRPKSVQKARTASASPKKNKTAATDATLDATSDDSVADPSASELLDRTKNKRNLATKVMLRILSGALLCVCFIRSSSGIATPKCKEPALRKEWRALGYDGQKDLIDAIKASATPGLPPILTNSSLYDDVVYVHMDATNSAHFTGRFLPWHRLYLHTMEGLLRHKCGYKGYMAYWDWTIDSHDIKHSPVFNADPGVSFRTFPNASTNFELSNGAFRDIIRAYPVAHHIQRNYTLRPWETSFFPWPFNMPEKEANATQTTADLEGMHPAAHISLGGDIQNLTHSPNDPIFFLLHRQLDHAWAAWQAYDQRNRKAIAGGINPDLNNFNAHPLGIGTLVTKDMVIYMAGIGPDALDSSLKTATSELRTLLKRFANGQSMVIIFDAANTLIDDANKDEESLNSYVRKVGYIPIPRVEYTDDAIDLVVENLTLSGRNLFPNVVEAHNFVEFSPYFAITNEHHHVFALTFGQMQADMRDFAFYFRKNTGLKMSDSGLADVVLGGEGLTATVHLVSANKDESSVFKVKSIVVKVDTLKFSVRDSKHDLLYKTLRPLATALVKKQIQKAIKDSISTGMEYVGVRDRLASTKATEGEHQEIVEAPV</sequence>
<name>A0A0C3F7Q7_PILCF</name>
<evidence type="ECO:0000259" key="3">
    <source>
        <dbReference type="PROSITE" id="PS00498"/>
    </source>
</evidence>
<feature type="domain" description="Tyrosinase copper-binding" evidence="3">
    <location>
        <begin position="298"/>
        <end position="309"/>
    </location>
</feature>
<feature type="compositionally biased region" description="Polar residues" evidence="1">
    <location>
        <begin position="1"/>
        <end position="13"/>
    </location>
</feature>
<dbReference type="Pfam" id="PF00264">
    <property type="entry name" value="Tyrosinase"/>
    <property type="match status" value="1"/>
</dbReference>
<feature type="compositionally biased region" description="Low complexity" evidence="1">
    <location>
        <begin position="34"/>
        <end position="43"/>
    </location>
</feature>
<dbReference type="GO" id="GO:0008289">
    <property type="term" value="F:lipid binding"/>
    <property type="evidence" value="ECO:0007669"/>
    <property type="project" value="InterPro"/>
</dbReference>
<evidence type="ECO:0000313" key="5">
    <source>
        <dbReference type="Proteomes" id="UP000054166"/>
    </source>
</evidence>
<dbReference type="InterPro" id="IPR002227">
    <property type="entry name" value="Tyrosinase_Cu-bd"/>
</dbReference>
<dbReference type="Pfam" id="PF14613">
    <property type="entry name" value="HAM1_C"/>
    <property type="match status" value="1"/>
</dbReference>
<dbReference type="PROSITE" id="PS00498">
    <property type="entry name" value="TYROSINASE_2"/>
    <property type="match status" value="1"/>
</dbReference>
<evidence type="ECO:0000259" key="2">
    <source>
        <dbReference type="PROSITE" id="PS00497"/>
    </source>
</evidence>
<dbReference type="STRING" id="765440.A0A0C3F7Q7"/>
<dbReference type="InterPro" id="IPR017943">
    <property type="entry name" value="Bactericidal_perm-incr_a/b_dom"/>
</dbReference>
<gene>
    <name evidence="4" type="ORF">PILCRDRAFT_9478</name>
</gene>
<reference evidence="5" key="2">
    <citation type="submission" date="2015-01" db="EMBL/GenBank/DDBJ databases">
        <title>Evolutionary Origins and Diversification of the Mycorrhizal Mutualists.</title>
        <authorList>
            <consortium name="DOE Joint Genome Institute"/>
            <consortium name="Mycorrhizal Genomics Consortium"/>
            <person name="Kohler A."/>
            <person name="Kuo A."/>
            <person name="Nagy L.G."/>
            <person name="Floudas D."/>
            <person name="Copeland A."/>
            <person name="Barry K.W."/>
            <person name="Cichocki N."/>
            <person name="Veneault-Fourrey C."/>
            <person name="LaButti K."/>
            <person name="Lindquist E.A."/>
            <person name="Lipzen A."/>
            <person name="Lundell T."/>
            <person name="Morin E."/>
            <person name="Murat C."/>
            <person name="Riley R."/>
            <person name="Ohm R."/>
            <person name="Sun H."/>
            <person name="Tunlid A."/>
            <person name="Henrissat B."/>
            <person name="Grigoriev I.V."/>
            <person name="Hibbett D.S."/>
            <person name="Martin F."/>
        </authorList>
    </citation>
    <scope>NUCLEOTIDE SEQUENCE [LARGE SCALE GENOMIC DNA]</scope>
    <source>
        <strain evidence="5">F 1598</strain>
    </source>
</reference>
<reference evidence="4 5" key="1">
    <citation type="submission" date="2014-04" db="EMBL/GenBank/DDBJ databases">
        <authorList>
            <consortium name="DOE Joint Genome Institute"/>
            <person name="Kuo A."/>
            <person name="Tarkka M."/>
            <person name="Buscot F."/>
            <person name="Kohler A."/>
            <person name="Nagy L.G."/>
            <person name="Floudas D."/>
            <person name="Copeland A."/>
            <person name="Barry K.W."/>
            <person name="Cichocki N."/>
            <person name="Veneault-Fourrey C."/>
            <person name="LaButti K."/>
            <person name="Lindquist E.A."/>
            <person name="Lipzen A."/>
            <person name="Lundell T."/>
            <person name="Morin E."/>
            <person name="Murat C."/>
            <person name="Sun H."/>
            <person name="Tunlid A."/>
            <person name="Henrissat B."/>
            <person name="Grigoriev I.V."/>
            <person name="Hibbett D.S."/>
            <person name="Martin F."/>
            <person name="Nordberg H.P."/>
            <person name="Cantor M.N."/>
            <person name="Hua S.X."/>
        </authorList>
    </citation>
    <scope>NUCLEOTIDE SEQUENCE [LARGE SCALE GENOMIC DNA]</scope>
    <source>
        <strain evidence="4 5">F 1598</strain>
    </source>
</reference>
<protein>
    <recommendedName>
        <fullName evidence="2 3">Tyrosinase copper-binding domain-containing protein</fullName>
    </recommendedName>
</protein>